<dbReference type="AlphaFoldDB" id="A0A2P2NRJ2"/>
<evidence type="ECO:0000313" key="1">
    <source>
        <dbReference type="EMBL" id="MBX45011.1"/>
    </source>
</evidence>
<name>A0A2P2NRJ2_RHIMU</name>
<sequence>MTALHHRSLRIKLRAIGNLTTLSVSKAFAKCATEVHKANS</sequence>
<organism evidence="1">
    <name type="scientific">Rhizophora mucronata</name>
    <name type="common">Asiatic mangrove</name>
    <dbReference type="NCBI Taxonomy" id="61149"/>
    <lineage>
        <taxon>Eukaryota</taxon>
        <taxon>Viridiplantae</taxon>
        <taxon>Streptophyta</taxon>
        <taxon>Embryophyta</taxon>
        <taxon>Tracheophyta</taxon>
        <taxon>Spermatophyta</taxon>
        <taxon>Magnoliopsida</taxon>
        <taxon>eudicotyledons</taxon>
        <taxon>Gunneridae</taxon>
        <taxon>Pentapetalae</taxon>
        <taxon>rosids</taxon>
        <taxon>fabids</taxon>
        <taxon>Malpighiales</taxon>
        <taxon>Rhizophoraceae</taxon>
        <taxon>Rhizophora</taxon>
    </lineage>
</organism>
<proteinExistence type="predicted"/>
<accession>A0A2P2NRJ2</accession>
<reference evidence="1" key="1">
    <citation type="submission" date="2018-02" db="EMBL/GenBank/DDBJ databases">
        <title>Rhizophora mucronata_Transcriptome.</title>
        <authorList>
            <person name="Meera S.P."/>
            <person name="Sreeshan A."/>
            <person name="Augustine A."/>
        </authorList>
    </citation>
    <scope>NUCLEOTIDE SEQUENCE</scope>
    <source>
        <tissue evidence="1">Leaf</tissue>
    </source>
</reference>
<dbReference type="EMBL" id="GGEC01064527">
    <property type="protein sequence ID" value="MBX45011.1"/>
    <property type="molecule type" value="Transcribed_RNA"/>
</dbReference>
<protein>
    <submittedName>
        <fullName evidence="1">Uncharacterized protein</fullName>
    </submittedName>
</protein>